<evidence type="ECO:0000313" key="2">
    <source>
        <dbReference type="EMBL" id="CAB4123813.1"/>
    </source>
</evidence>
<protein>
    <submittedName>
        <fullName evidence="2">Uncharacterized protein</fullName>
    </submittedName>
</protein>
<feature type="compositionally biased region" description="Basic residues" evidence="1">
    <location>
        <begin position="73"/>
        <end position="82"/>
    </location>
</feature>
<organism evidence="2">
    <name type="scientific">uncultured Caudovirales phage</name>
    <dbReference type="NCBI Taxonomy" id="2100421"/>
    <lineage>
        <taxon>Viruses</taxon>
        <taxon>Duplodnaviria</taxon>
        <taxon>Heunggongvirae</taxon>
        <taxon>Uroviricota</taxon>
        <taxon>Caudoviricetes</taxon>
        <taxon>Peduoviridae</taxon>
        <taxon>Maltschvirus</taxon>
        <taxon>Maltschvirus maltsch</taxon>
    </lineage>
</organism>
<evidence type="ECO:0000256" key="1">
    <source>
        <dbReference type="SAM" id="MobiDB-lite"/>
    </source>
</evidence>
<feature type="region of interest" description="Disordered" evidence="1">
    <location>
        <begin position="58"/>
        <end position="82"/>
    </location>
</feature>
<gene>
    <name evidence="2" type="ORF">UFOVP46_99</name>
</gene>
<name>A0A6J5KRY6_9CAUD</name>
<accession>A0A6J5KRY6</accession>
<sequence>MSKDSPMLFGWCLPDAPEAIHANCTGSFEYANTVTCGCLCHTDIAAWKKSLAKAVVKRKGATNTNKSDTPKKVTPRIRKEKP</sequence>
<dbReference type="EMBL" id="LR796174">
    <property type="protein sequence ID" value="CAB4123813.1"/>
    <property type="molecule type" value="Genomic_DNA"/>
</dbReference>
<proteinExistence type="predicted"/>
<reference evidence="2" key="1">
    <citation type="submission" date="2020-04" db="EMBL/GenBank/DDBJ databases">
        <authorList>
            <person name="Chiriac C."/>
            <person name="Salcher M."/>
            <person name="Ghai R."/>
            <person name="Kavagutti S V."/>
        </authorList>
    </citation>
    <scope>NUCLEOTIDE SEQUENCE</scope>
</reference>